<reference evidence="2 3" key="1">
    <citation type="submission" date="2023-07" db="EMBL/GenBank/DDBJ databases">
        <title>Sorghum-associated microbial communities from plants grown in Nebraska, USA.</title>
        <authorList>
            <person name="Schachtman D."/>
        </authorList>
    </citation>
    <scope>NUCLEOTIDE SEQUENCE [LARGE SCALE GENOMIC DNA]</scope>
    <source>
        <strain evidence="2 3">BE314</strain>
    </source>
</reference>
<evidence type="ECO:0000259" key="1">
    <source>
        <dbReference type="Pfam" id="PF02557"/>
    </source>
</evidence>
<dbReference type="InterPro" id="IPR009045">
    <property type="entry name" value="Zn_M74/Hedgehog-like"/>
</dbReference>
<feature type="domain" description="D-alanyl-D-alanine carboxypeptidase-like core" evidence="1">
    <location>
        <begin position="89"/>
        <end position="189"/>
    </location>
</feature>
<protein>
    <recommendedName>
        <fullName evidence="1">D-alanyl-D-alanine carboxypeptidase-like core domain-containing protein</fullName>
    </recommendedName>
</protein>
<name>A0ABU1YP60_ROSSA</name>
<evidence type="ECO:0000313" key="3">
    <source>
        <dbReference type="Proteomes" id="UP001180453"/>
    </source>
</evidence>
<dbReference type="CDD" id="cd14845">
    <property type="entry name" value="L-Ala-D-Glu_peptidase_like"/>
    <property type="match status" value="1"/>
</dbReference>
<sequence>MAAPTYEVTAEALNLRDQAGTQGRVLGVLKRGDVVVGAQPAQGGWMAVAAGALNGFVASAFLRGVQATAGTAPPPPTADVNVKDRDLARLHPAMRAKVEELLQLFAQQSLPFRVFEAYRSPERQNWLYEQGRTRPGGKVTNARAWESFHQYGLAVDFVLFENGQWSWDDSGPRAGHWRKLRELIDQVGLHSLSWEVPHAELHVQLADLRAGRWPDGGDDSWHDLMEAAVDRWRGQNLPGAPTLASTERPPLIA</sequence>
<dbReference type="Proteomes" id="UP001180453">
    <property type="component" value="Unassembled WGS sequence"/>
</dbReference>
<gene>
    <name evidence="2" type="ORF">J2X20_003304</name>
</gene>
<dbReference type="Gene3D" id="2.30.30.40">
    <property type="entry name" value="SH3 Domains"/>
    <property type="match status" value="1"/>
</dbReference>
<keyword evidence="3" id="KW-1185">Reference proteome</keyword>
<accession>A0ABU1YP60</accession>
<dbReference type="Gene3D" id="3.30.1380.10">
    <property type="match status" value="1"/>
</dbReference>
<dbReference type="RefSeq" id="WP_310266744.1">
    <property type="nucleotide sequence ID" value="NZ_JAVDXU010000002.1"/>
</dbReference>
<dbReference type="SUPFAM" id="SSF55166">
    <property type="entry name" value="Hedgehog/DD-peptidase"/>
    <property type="match status" value="1"/>
</dbReference>
<dbReference type="InterPro" id="IPR003709">
    <property type="entry name" value="VanY-like_core_dom"/>
</dbReference>
<evidence type="ECO:0000313" key="2">
    <source>
        <dbReference type="EMBL" id="MDR7270646.1"/>
    </source>
</evidence>
<comment type="caution">
    <text evidence="2">The sequence shown here is derived from an EMBL/GenBank/DDBJ whole genome shotgun (WGS) entry which is preliminary data.</text>
</comment>
<dbReference type="Pfam" id="PF02557">
    <property type="entry name" value="VanY"/>
    <property type="match status" value="1"/>
</dbReference>
<proteinExistence type="predicted"/>
<organism evidence="2 3">
    <name type="scientific">Roseateles saccharophilus</name>
    <name type="common">Pseudomonas saccharophila</name>
    <dbReference type="NCBI Taxonomy" id="304"/>
    <lineage>
        <taxon>Bacteria</taxon>
        <taxon>Pseudomonadati</taxon>
        <taxon>Pseudomonadota</taxon>
        <taxon>Betaproteobacteria</taxon>
        <taxon>Burkholderiales</taxon>
        <taxon>Sphaerotilaceae</taxon>
        <taxon>Roseateles</taxon>
    </lineage>
</organism>
<dbReference type="EMBL" id="JAVDXU010000002">
    <property type="protein sequence ID" value="MDR7270646.1"/>
    <property type="molecule type" value="Genomic_DNA"/>
</dbReference>